<comment type="catalytic activity">
    <reaction evidence="20">
        <text>N(6)-methyl-ATP + H2O = N(6)-methyl-AMP + diphosphate + H(+)</text>
        <dbReference type="Rhea" id="RHEA:67608"/>
        <dbReference type="ChEBI" id="CHEBI:15377"/>
        <dbReference type="ChEBI" id="CHEBI:15378"/>
        <dbReference type="ChEBI" id="CHEBI:33019"/>
        <dbReference type="ChEBI" id="CHEBI:144842"/>
        <dbReference type="ChEBI" id="CHEBI:172873"/>
    </reaction>
    <physiologicalReaction direction="left-to-right" evidence="20">
        <dbReference type="Rhea" id="RHEA:67609"/>
    </physiologicalReaction>
</comment>
<evidence type="ECO:0000256" key="10">
    <source>
        <dbReference type="ARBA" id="ARBA00024459"/>
    </source>
</evidence>
<dbReference type="Pfam" id="PF00293">
    <property type="entry name" value="NUDIX"/>
    <property type="match status" value="1"/>
</dbReference>
<dbReference type="AlphaFoldDB" id="A0AAD8Y2Z4"/>
<evidence type="ECO:0000256" key="11">
    <source>
        <dbReference type="ARBA" id="ARBA00024486"/>
    </source>
</evidence>
<evidence type="ECO:0000256" key="7">
    <source>
        <dbReference type="ARBA" id="ARBA00022842"/>
    </source>
</evidence>
<evidence type="ECO:0000256" key="14">
    <source>
        <dbReference type="ARBA" id="ARBA00026218"/>
    </source>
</evidence>
<proteinExistence type="inferred from homology"/>
<evidence type="ECO:0000256" key="16">
    <source>
        <dbReference type="ARBA" id="ARBA00030634"/>
    </source>
</evidence>
<evidence type="ECO:0000256" key="4">
    <source>
        <dbReference type="ARBA" id="ARBA00011245"/>
    </source>
</evidence>
<dbReference type="GO" id="GO:0005634">
    <property type="term" value="C:nucleus"/>
    <property type="evidence" value="ECO:0007669"/>
    <property type="project" value="UniProtKB-SubCell"/>
</dbReference>
<evidence type="ECO:0000259" key="24">
    <source>
        <dbReference type="PROSITE" id="PS51462"/>
    </source>
</evidence>
<dbReference type="PANTHER" id="PTHR43758:SF2">
    <property type="entry name" value="OXIDIZED PURINE NUCLEOSIDE TRIPHOSPHATE HYDROLASE"/>
    <property type="match status" value="1"/>
</dbReference>
<feature type="domain" description="Nudix hydrolase" evidence="24">
    <location>
        <begin position="88"/>
        <end position="239"/>
    </location>
</feature>
<evidence type="ECO:0000256" key="12">
    <source>
        <dbReference type="ARBA" id="ARBA00024596"/>
    </source>
</evidence>
<evidence type="ECO:0000256" key="13">
    <source>
        <dbReference type="ARBA" id="ARBA00026103"/>
    </source>
</evidence>
<dbReference type="InterPro" id="IPR020084">
    <property type="entry name" value="NUDIX_hydrolase_CS"/>
</dbReference>
<comment type="subunit">
    <text evidence="4">Monomer.</text>
</comment>
<dbReference type="GO" id="GO:0046872">
    <property type="term" value="F:metal ion binding"/>
    <property type="evidence" value="ECO:0007669"/>
    <property type="project" value="UniProtKB-KW"/>
</dbReference>
<evidence type="ECO:0000256" key="5">
    <source>
        <dbReference type="ARBA" id="ARBA00022723"/>
    </source>
</evidence>
<evidence type="ECO:0000256" key="20">
    <source>
        <dbReference type="ARBA" id="ARBA00048002"/>
    </source>
</evidence>
<reference evidence="25" key="1">
    <citation type="submission" date="2023-06" db="EMBL/GenBank/DDBJ databases">
        <title>Survivors Of The Sea: Transcriptome response of Skeletonema marinoi to long-term dormancy.</title>
        <authorList>
            <person name="Pinder M.I.M."/>
            <person name="Kourtchenko O."/>
            <person name="Robertson E.K."/>
            <person name="Larsson T."/>
            <person name="Maumus F."/>
            <person name="Osuna-Cruz C.M."/>
            <person name="Vancaester E."/>
            <person name="Stenow R."/>
            <person name="Vandepoele K."/>
            <person name="Ploug H."/>
            <person name="Bruchert V."/>
            <person name="Godhe A."/>
            <person name="Topel M."/>
        </authorList>
    </citation>
    <scope>NUCLEOTIDE SEQUENCE</scope>
    <source>
        <strain evidence="25">R05AC</strain>
    </source>
</reference>
<dbReference type="PRINTS" id="PR01403">
    <property type="entry name" value="8OXTPHPHTASE"/>
</dbReference>
<evidence type="ECO:0000256" key="23">
    <source>
        <dbReference type="ARBA" id="ARBA00053094"/>
    </source>
</evidence>
<comment type="subcellular location">
    <subcellularLocation>
        <location evidence="2">Nucleus</location>
    </subcellularLocation>
</comment>
<comment type="function">
    <text evidence="23">Oxidized purine nucleoside triphosphate hydrolase which is a prominent sanitizer of the oxidized nucleotide pool. Catalyzes the hydrolysis of 2-oxo-dATP (2-hydroxy-dATP) into 2-oxo-dAMP. Also has a significant hydrolase activity toward 2-oxo-ATP, 8-oxo-dGTP and 8-oxo-dATP. Through the hydrolysis of oxidized purine nucleoside triphosphates, prevents their incorporation into DNA and the subsequent transversions A:T to C:G and G:C to T:A. Also catalyzes the hydrolysis of methylated purine nucleoside triphosphate preventing their integration into DNA. Through this antimutagenic activity protects cells from oxidative stress.</text>
</comment>
<dbReference type="GO" id="GO:0042262">
    <property type="term" value="P:DNA protection"/>
    <property type="evidence" value="ECO:0007669"/>
    <property type="project" value="InterPro"/>
</dbReference>
<keyword evidence="6 25" id="KW-0378">Hydrolase</keyword>
<evidence type="ECO:0000256" key="1">
    <source>
        <dbReference type="ARBA" id="ARBA00001946"/>
    </source>
</evidence>
<comment type="catalytic activity">
    <reaction evidence="12">
        <text>2-oxo-ATP + H2O = 2-oxo-AMP + diphosphate + H(+)</text>
        <dbReference type="Rhea" id="RHEA:67392"/>
        <dbReference type="ChEBI" id="CHEBI:15377"/>
        <dbReference type="ChEBI" id="CHEBI:15378"/>
        <dbReference type="ChEBI" id="CHEBI:33019"/>
        <dbReference type="ChEBI" id="CHEBI:71395"/>
        <dbReference type="ChEBI" id="CHEBI:172878"/>
    </reaction>
    <physiologicalReaction direction="left-to-right" evidence="12">
        <dbReference type="Rhea" id="RHEA:67393"/>
    </physiologicalReaction>
</comment>
<accession>A0AAD8Y2Z4</accession>
<dbReference type="InterPro" id="IPR000086">
    <property type="entry name" value="NUDIX_hydrolase_dom"/>
</dbReference>
<comment type="cofactor">
    <cofactor evidence="1">
        <name>Mg(2+)</name>
        <dbReference type="ChEBI" id="CHEBI:18420"/>
    </cofactor>
</comment>
<evidence type="ECO:0000313" key="25">
    <source>
        <dbReference type="EMBL" id="KAK1738070.1"/>
    </source>
</evidence>
<dbReference type="InterPro" id="IPR015797">
    <property type="entry name" value="NUDIX_hydrolase-like_dom_sf"/>
</dbReference>
<dbReference type="SUPFAM" id="SSF55811">
    <property type="entry name" value="Nudix"/>
    <property type="match status" value="1"/>
</dbReference>
<evidence type="ECO:0000256" key="2">
    <source>
        <dbReference type="ARBA" id="ARBA00004123"/>
    </source>
</evidence>
<evidence type="ECO:0000256" key="22">
    <source>
        <dbReference type="ARBA" id="ARBA00049032"/>
    </source>
</evidence>
<evidence type="ECO:0000256" key="17">
    <source>
        <dbReference type="ARBA" id="ARBA00030682"/>
    </source>
</evidence>
<evidence type="ECO:0000256" key="3">
    <source>
        <dbReference type="ARBA" id="ARBA00005582"/>
    </source>
</evidence>
<dbReference type="Gene3D" id="3.90.79.10">
    <property type="entry name" value="Nucleoside Triphosphate Pyrophosphohydrolase"/>
    <property type="match status" value="1"/>
</dbReference>
<dbReference type="Proteomes" id="UP001224775">
    <property type="component" value="Unassembled WGS sequence"/>
</dbReference>
<comment type="catalytic activity">
    <reaction evidence="11">
        <text>8-oxo-dGTP + H2O = 8-oxo-dGMP + diphosphate + H(+)</text>
        <dbReference type="Rhea" id="RHEA:31575"/>
        <dbReference type="ChEBI" id="CHEBI:15377"/>
        <dbReference type="ChEBI" id="CHEBI:15378"/>
        <dbReference type="ChEBI" id="CHEBI:33019"/>
        <dbReference type="ChEBI" id="CHEBI:63224"/>
        <dbReference type="ChEBI" id="CHEBI:77896"/>
    </reaction>
    <physiologicalReaction direction="left-to-right" evidence="11">
        <dbReference type="Rhea" id="RHEA:31576"/>
    </physiologicalReaction>
</comment>
<evidence type="ECO:0000313" key="26">
    <source>
        <dbReference type="Proteomes" id="UP001224775"/>
    </source>
</evidence>
<keyword evidence="7" id="KW-0460">Magnesium</keyword>
<dbReference type="GO" id="GO:0008413">
    <property type="term" value="F:8-oxo-7,8-dihydroguanosine triphosphate pyrophosphatase activity"/>
    <property type="evidence" value="ECO:0007669"/>
    <property type="project" value="InterPro"/>
</dbReference>
<protein>
    <recommendedName>
        <fullName evidence="14">Oxidized purine nucleoside triphosphate hydrolase</fullName>
        <ecNumber evidence="13">3.6.1.56</ecNumber>
    </recommendedName>
    <alternativeName>
        <fullName evidence="18">2-hydroxy-dATP diphosphatase</fullName>
    </alternativeName>
    <alternativeName>
        <fullName evidence="17">7,8-dihydro-8-oxoguanine triphosphatase</fullName>
    </alternativeName>
    <alternativeName>
        <fullName evidence="16">8-oxo-dGTPase</fullName>
    </alternativeName>
    <alternativeName>
        <fullName evidence="19">Methylated purine nucleoside triphosphate hydrolase</fullName>
    </alternativeName>
    <alternativeName>
        <fullName evidence="15">Nucleoside diphosphate-linked moiety X motif 1</fullName>
    </alternativeName>
</protein>
<comment type="catalytic activity">
    <reaction evidence="21">
        <text>O(6)-methyl-dGTP + H2O = O(6)-methyl-dGMP + diphosphate + H(+)</text>
        <dbReference type="Rhea" id="RHEA:67600"/>
        <dbReference type="ChEBI" id="CHEBI:15377"/>
        <dbReference type="ChEBI" id="CHEBI:15378"/>
        <dbReference type="ChEBI" id="CHEBI:33019"/>
        <dbReference type="ChEBI" id="CHEBI:169974"/>
        <dbReference type="ChEBI" id="CHEBI:169975"/>
    </reaction>
    <physiologicalReaction direction="left-to-right" evidence="21">
        <dbReference type="Rhea" id="RHEA:67601"/>
    </physiologicalReaction>
</comment>
<evidence type="ECO:0000256" key="6">
    <source>
        <dbReference type="ARBA" id="ARBA00022801"/>
    </source>
</evidence>
<dbReference type="EMBL" id="JATAAI010000022">
    <property type="protein sequence ID" value="KAK1738070.1"/>
    <property type="molecule type" value="Genomic_DNA"/>
</dbReference>
<evidence type="ECO:0000256" key="9">
    <source>
        <dbReference type="ARBA" id="ARBA00024448"/>
    </source>
</evidence>
<dbReference type="PANTHER" id="PTHR43758">
    <property type="entry name" value="7,8-DIHYDRO-8-OXOGUANINE TRIPHOSPHATASE"/>
    <property type="match status" value="1"/>
</dbReference>
<sequence length="276" mass="31682">MMLRPSEMFIKLPCRRISQTYAVKTSRTKLVAAPTSRQYIICRLFSNTSASDDRFMYKQPPSRLGICHPSLTSYLSATGNNITNDAKEVESSTLIILTNINERKLLLGKKLRGFGTGKYNGFGGRLEREETPAHCAKRELMEEANLSIDLDEFVIGSVGTLNFTFQDREHIEMLVHLFHINVHFRNATHNTCKGTIIDPDAIRACDEMIPEWFDWWEIPLHQMFADDSIWLTYYLSSLDARRDKRSHASLPKMNGWFHFAPGGDGNNQILHYFLDT</sequence>
<evidence type="ECO:0000256" key="19">
    <source>
        <dbReference type="ARBA" id="ARBA00032071"/>
    </source>
</evidence>
<gene>
    <name evidence="25" type="ORF">QTG54_011364</name>
</gene>
<keyword evidence="8" id="KW-0539">Nucleus</keyword>
<dbReference type="InterPro" id="IPR003563">
    <property type="entry name" value="8ODP"/>
</dbReference>
<comment type="catalytic activity">
    <reaction evidence="10">
        <text>2-oxo-dATP + H2O = 2-oxo-dAMP + diphosphate + H(+)</text>
        <dbReference type="Rhea" id="RHEA:31583"/>
        <dbReference type="ChEBI" id="CHEBI:15377"/>
        <dbReference type="ChEBI" id="CHEBI:15378"/>
        <dbReference type="ChEBI" id="CHEBI:33019"/>
        <dbReference type="ChEBI" id="CHEBI:63212"/>
        <dbReference type="ChEBI" id="CHEBI:77897"/>
        <dbReference type="EC" id="3.6.1.56"/>
    </reaction>
    <physiologicalReaction direction="left-to-right" evidence="10">
        <dbReference type="Rhea" id="RHEA:31584"/>
    </physiologicalReaction>
</comment>
<comment type="similarity">
    <text evidence="3">Belongs to the Nudix hydrolase family.</text>
</comment>
<evidence type="ECO:0000256" key="15">
    <source>
        <dbReference type="ARBA" id="ARBA00029673"/>
    </source>
</evidence>
<dbReference type="GO" id="GO:0008828">
    <property type="term" value="F:dATP diphosphatase activity"/>
    <property type="evidence" value="ECO:0007669"/>
    <property type="project" value="UniProtKB-EC"/>
</dbReference>
<comment type="catalytic activity">
    <reaction evidence="9">
        <text>8-oxo-dATP + H2O = 8-oxo-dAMP + diphosphate + H(+)</text>
        <dbReference type="Rhea" id="RHEA:65396"/>
        <dbReference type="ChEBI" id="CHEBI:15377"/>
        <dbReference type="ChEBI" id="CHEBI:15378"/>
        <dbReference type="ChEBI" id="CHEBI:33019"/>
        <dbReference type="ChEBI" id="CHEBI:71361"/>
        <dbReference type="ChEBI" id="CHEBI:172871"/>
    </reaction>
    <physiologicalReaction direction="left-to-right" evidence="9">
        <dbReference type="Rhea" id="RHEA:65397"/>
    </physiologicalReaction>
</comment>
<evidence type="ECO:0000256" key="21">
    <source>
        <dbReference type="ARBA" id="ARBA00048894"/>
    </source>
</evidence>
<dbReference type="CDD" id="cd03427">
    <property type="entry name" value="NUDIX_MTH1_Nudt1"/>
    <property type="match status" value="1"/>
</dbReference>
<evidence type="ECO:0000256" key="8">
    <source>
        <dbReference type="ARBA" id="ARBA00023242"/>
    </source>
</evidence>
<name>A0AAD8Y2Z4_9STRA</name>
<dbReference type="GO" id="GO:0005737">
    <property type="term" value="C:cytoplasm"/>
    <property type="evidence" value="ECO:0007669"/>
    <property type="project" value="TreeGrafter"/>
</dbReference>
<dbReference type="PROSITE" id="PS00893">
    <property type="entry name" value="NUDIX_BOX"/>
    <property type="match status" value="1"/>
</dbReference>
<comment type="caution">
    <text evidence="25">The sequence shown here is derived from an EMBL/GenBank/DDBJ whole genome shotgun (WGS) entry which is preliminary data.</text>
</comment>
<keyword evidence="5" id="KW-0479">Metal-binding</keyword>
<keyword evidence="26" id="KW-1185">Reference proteome</keyword>
<organism evidence="25 26">
    <name type="scientific">Skeletonema marinoi</name>
    <dbReference type="NCBI Taxonomy" id="267567"/>
    <lineage>
        <taxon>Eukaryota</taxon>
        <taxon>Sar</taxon>
        <taxon>Stramenopiles</taxon>
        <taxon>Ochrophyta</taxon>
        <taxon>Bacillariophyta</taxon>
        <taxon>Coscinodiscophyceae</taxon>
        <taxon>Thalassiosirophycidae</taxon>
        <taxon>Thalassiosirales</taxon>
        <taxon>Skeletonemataceae</taxon>
        <taxon>Skeletonema</taxon>
        <taxon>Skeletonema marinoi-dohrnii complex</taxon>
    </lineage>
</organism>
<dbReference type="PROSITE" id="PS51462">
    <property type="entry name" value="NUDIX"/>
    <property type="match status" value="1"/>
</dbReference>
<evidence type="ECO:0000256" key="18">
    <source>
        <dbReference type="ARBA" id="ARBA00031927"/>
    </source>
</evidence>
<comment type="catalytic activity">
    <reaction evidence="22">
        <text>N(6)-methyl-dATP + H2O = N(6)-methyl-dAMP + diphosphate + H(+)</text>
        <dbReference type="Rhea" id="RHEA:67604"/>
        <dbReference type="ChEBI" id="CHEBI:15377"/>
        <dbReference type="ChEBI" id="CHEBI:15378"/>
        <dbReference type="ChEBI" id="CHEBI:33019"/>
        <dbReference type="ChEBI" id="CHEBI:169976"/>
        <dbReference type="ChEBI" id="CHEBI:172872"/>
    </reaction>
    <physiologicalReaction direction="left-to-right" evidence="22">
        <dbReference type="Rhea" id="RHEA:67605"/>
    </physiologicalReaction>
</comment>
<dbReference type="EC" id="3.6.1.56" evidence="13"/>